<dbReference type="Gene3D" id="3.40.50.10490">
    <property type="entry name" value="Glucose-6-phosphate isomerase like protein, domain 1"/>
    <property type="match status" value="2"/>
</dbReference>
<dbReference type="EMBL" id="BAAANY010000007">
    <property type="protein sequence ID" value="GAA1669111.1"/>
    <property type="molecule type" value="Genomic_DNA"/>
</dbReference>
<gene>
    <name evidence="2" type="primary">frlB</name>
    <name evidence="2" type="ORF">GCM10009765_18240</name>
</gene>
<reference evidence="2 3" key="1">
    <citation type="journal article" date="2019" name="Int. J. Syst. Evol. Microbiol.">
        <title>The Global Catalogue of Microorganisms (GCM) 10K type strain sequencing project: providing services to taxonomists for standard genome sequencing and annotation.</title>
        <authorList>
            <consortium name="The Broad Institute Genomics Platform"/>
            <consortium name="The Broad Institute Genome Sequencing Center for Infectious Disease"/>
            <person name="Wu L."/>
            <person name="Ma J."/>
        </authorList>
    </citation>
    <scope>NUCLEOTIDE SEQUENCE [LARGE SCALE GENOMIC DNA]</scope>
    <source>
        <strain evidence="2 3">JCM 14718</strain>
    </source>
</reference>
<evidence type="ECO:0000313" key="2">
    <source>
        <dbReference type="EMBL" id="GAA1669111.1"/>
    </source>
</evidence>
<dbReference type="InterPro" id="IPR046348">
    <property type="entry name" value="SIS_dom_sf"/>
</dbReference>
<keyword evidence="3" id="KW-1185">Reference proteome</keyword>
<dbReference type="PROSITE" id="PS51464">
    <property type="entry name" value="SIS"/>
    <property type="match status" value="1"/>
</dbReference>
<accession>A0ABN2GD14</accession>
<dbReference type="PANTHER" id="PTHR10937">
    <property type="entry name" value="GLUCOSAMINE--FRUCTOSE-6-PHOSPHATE AMINOTRANSFERASE, ISOMERIZING"/>
    <property type="match status" value="1"/>
</dbReference>
<dbReference type="PANTHER" id="PTHR10937:SF14">
    <property type="entry name" value="FRUCTOSELYSINE 6-PHOSPHATE DEGLYCASE"/>
    <property type="match status" value="1"/>
</dbReference>
<feature type="domain" description="SIS" evidence="1">
    <location>
        <begin position="32"/>
        <end position="167"/>
    </location>
</feature>
<evidence type="ECO:0000259" key="1">
    <source>
        <dbReference type="PROSITE" id="PS51464"/>
    </source>
</evidence>
<dbReference type="Proteomes" id="UP001500618">
    <property type="component" value="Unassembled WGS sequence"/>
</dbReference>
<dbReference type="RefSeq" id="WP_163570622.1">
    <property type="nucleotide sequence ID" value="NZ_BAAANY010000007.1"/>
</dbReference>
<evidence type="ECO:0000313" key="3">
    <source>
        <dbReference type="Proteomes" id="UP001500618"/>
    </source>
</evidence>
<dbReference type="Pfam" id="PF01380">
    <property type="entry name" value="SIS"/>
    <property type="match status" value="1"/>
</dbReference>
<protein>
    <submittedName>
        <fullName evidence="2">Fructosamine deglycase FrlB</fullName>
    </submittedName>
</protein>
<dbReference type="SUPFAM" id="SSF53697">
    <property type="entry name" value="SIS domain"/>
    <property type="match status" value="1"/>
</dbReference>
<proteinExistence type="predicted"/>
<organism evidence="2 3">
    <name type="scientific">Fodinicola feengrottensis</name>
    <dbReference type="NCBI Taxonomy" id="435914"/>
    <lineage>
        <taxon>Bacteria</taxon>
        <taxon>Bacillati</taxon>
        <taxon>Actinomycetota</taxon>
        <taxon>Actinomycetes</taxon>
        <taxon>Mycobacteriales</taxon>
        <taxon>Fodinicola</taxon>
    </lineage>
</organism>
<sequence length="333" mass="36084">MLVNDRIVEPVTAVPADYVSALENVVSQRESVAGFVRGKDFRRVYFVGCGASYYATWPALSFMDNASDLPAWRCTGGDFATAPPRRLDRRTLVVAASHSGYTDETIDAARLARRAGATVAAITREQASPLAEVAHETFAYCSNSAIVESRMLLFQLFARSLAHRDTTVFEKLPLALRTAKDEVVAAATEIAGRLDSGTMAYVVGAGPSLGVANAFAHCYLQEMQWIPATAVDATTFFHGPFEAVEPGTPVLVLLAEDGSRAAAERVWRFAENYSGNVAVLDSRKMSLPGVRPADRAELGVIGLGSAARRVVDFLAAARGHDLTTRRYMRRVDY</sequence>
<name>A0ABN2GD14_9ACTN</name>
<dbReference type="InterPro" id="IPR001347">
    <property type="entry name" value="SIS_dom"/>
</dbReference>
<comment type="caution">
    <text evidence="2">The sequence shown here is derived from an EMBL/GenBank/DDBJ whole genome shotgun (WGS) entry which is preliminary data.</text>
</comment>